<accession>A0A975MLU6</accession>
<organism evidence="10 11">
    <name type="scientific">Methylomonas paludis</name>
    <dbReference type="NCBI Taxonomy" id="1173101"/>
    <lineage>
        <taxon>Bacteria</taxon>
        <taxon>Pseudomonadati</taxon>
        <taxon>Pseudomonadota</taxon>
        <taxon>Gammaproteobacteria</taxon>
        <taxon>Methylococcales</taxon>
        <taxon>Methylococcaceae</taxon>
        <taxon>Methylomonas</taxon>
    </lineage>
</organism>
<evidence type="ECO:0000256" key="5">
    <source>
        <dbReference type="ARBA" id="ARBA00022741"/>
    </source>
</evidence>
<dbReference type="InterPro" id="IPR002478">
    <property type="entry name" value="PUA"/>
</dbReference>
<evidence type="ECO:0000256" key="6">
    <source>
        <dbReference type="ARBA" id="ARBA00022777"/>
    </source>
</evidence>
<dbReference type="EC" id="2.7.2.11" evidence="8"/>
<dbReference type="PRINTS" id="PR00474">
    <property type="entry name" value="GLU5KINASE"/>
</dbReference>
<keyword evidence="3 8" id="KW-0641">Proline biosynthesis</keyword>
<dbReference type="InterPro" id="IPR019797">
    <property type="entry name" value="Glutamate_5-kinase_CS"/>
</dbReference>
<evidence type="ECO:0000256" key="1">
    <source>
        <dbReference type="ARBA" id="ARBA00022490"/>
    </source>
</evidence>
<evidence type="ECO:0000256" key="7">
    <source>
        <dbReference type="ARBA" id="ARBA00022840"/>
    </source>
</evidence>
<protein>
    <recommendedName>
        <fullName evidence="8">Glutamate 5-kinase</fullName>
        <ecNumber evidence="8">2.7.2.11</ecNumber>
    </recommendedName>
    <alternativeName>
        <fullName evidence="8">Gamma-glutamyl kinase</fullName>
        <shortName evidence="8">GK</shortName>
    </alternativeName>
</protein>
<feature type="binding site" evidence="8">
    <location>
        <position position="142"/>
    </location>
    <ligand>
        <name>substrate</name>
    </ligand>
</feature>
<dbReference type="Pfam" id="PF01472">
    <property type="entry name" value="PUA"/>
    <property type="match status" value="1"/>
</dbReference>
<dbReference type="HAMAP" id="MF_00456">
    <property type="entry name" value="ProB"/>
    <property type="match status" value="1"/>
</dbReference>
<dbReference type="Proteomes" id="UP000676649">
    <property type="component" value="Chromosome"/>
</dbReference>
<feature type="domain" description="PUA" evidence="9">
    <location>
        <begin position="282"/>
        <end position="365"/>
    </location>
</feature>
<dbReference type="FunFam" id="2.30.130.10:FF:000007">
    <property type="entry name" value="Glutamate 5-kinase"/>
    <property type="match status" value="1"/>
</dbReference>
<dbReference type="CDD" id="cd21157">
    <property type="entry name" value="PUA_G5K"/>
    <property type="match status" value="1"/>
</dbReference>
<comment type="similarity">
    <text evidence="8">Belongs to the glutamate 5-kinase family.</text>
</comment>
<dbReference type="NCBIfam" id="TIGR01027">
    <property type="entry name" value="proB"/>
    <property type="match status" value="1"/>
</dbReference>
<comment type="function">
    <text evidence="8">Catalyzes the transfer of a phosphate group to glutamate to form L-glutamate 5-phosphate.</text>
</comment>
<evidence type="ECO:0000256" key="3">
    <source>
        <dbReference type="ARBA" id="ARBA00022650"/>
    </source>
</evidence>
<dbReference type="InterPro" id="IPR036393">
    <property type="entry name" value="AceGlu_kinase-like_sf"/>
</dbReference>
<dbReference type="PANTHER" id="PTHR43654:SF1">
    <property type="entry name" value="ISOPENTENYL PHOSPHATE KINASE"/>
    <property type="match status" value="1"/>
</dbReference>
<dbReference type="SMART" id="SM00359">
    <property type="entry name" value="PUA"/>
    <property type="match status" value="1"/>
</dbReference>
<keyword evidence="1 8" id="KW-0963">Cytoplasm</keyword>
<dbReference type="GO" id="GO:0004349">
    <property type="term" value="F:glutamate 5-kinase activity"/>
    <property type="evidence" value="ECO:0007669"/>
    <property type="project" value="UniProtKB-UniRule"/>
</dbReference>
<dbReference type="GO" id="GO:0005829">
    <property type="term" value="C:cytosol"/>
    <property type="evidence" value="ECO:0007669"/>
    <property type="project" value="TreeGrafter"/>
</dbReference>
<comment type="pathway">
    <text evidence="8">Amino-acid biosynthesis; L-proline biosynthesis; L-glutamate 5-semialdehyde from L-glutamate: step 1/2.</text>
</comment>
<dbReference type="PROSITE" id="PS00902">
    <property type="entry name" value="GLUTAMATE_5_KINASE"/>
    <property type="match status" value="1"/>
</dbReference>
<keyword evidence="4 8" id="KW-0808">Transferase</keyword>
<evidence type="ECO:0000256" key="2">
    <source>
        <dbReference type="ARBA" id="ARBA00022605"/>
    </source>
</evidence>
<reference evidence="10" key="1">
    <citation type="submission" date="2021-04" db="EMBL/GenBank/DDBJ databases">
        <title>Draft genome sequence data of methanotrophic Methylovulum sp. strain S1L and Methylomonas sp. strain S2AM isolated from boreal lake water columns.</title>
        <authorList>
            <person name="Rissanen A.J."/>
            <person name="Mangayil R."/>
            <person name="Svenning M.M."/>
            <person name="Khanongnuch R."/>
        </authorList>
    </citation>
    <scope>NUCLEOTIDE SEQUENCE</scope>
    <source>
        <strain evidence="10">S2AM</strain>
    </source>
</reference>
<dbReference type="Gene3D" id="2.30.130.10">
    <property type="entry name" value="PUA domain"/>
    <property type="match status" value="1"/>
</dbReference>
<dbReference type="GO" id="GO:0005524">
    <property type="term" value="F:ATP binding"/>
    <property type="evidence" value="ECO:0007669"/>
    <property type="project" value="UniProtKB-KW"/>
</dbReference>
<comment type="caution">
    <text evidence="8">Lacks conserved residue(s) required for the propagation of feature annotation.</text>
</comment>
<keyword evidence="6 8" id="KW-0418">Kinase</keyword>
<dbReference type="SUPFAM" id="SSF53633">
    <property type="entry name" value="Carbamate kinase-like"/>
    <property type="match status" value="1"/>
</dbReference>
<dbReference type="InterPro" id="IPR041739">
    <property type="entry name" value="G5K_ProB"/>
</dbReference>
<evidence type="ECO:0000259" key="9">
    <source>
        <dbReference type="SMART" id="SM00359"/>
    </source>
</evidence>
<dbReference type="InterPro" id="IPR036974">
    <property type="entry name" value="PUA_sf"/>
</dbReference>
<name>A0A975MLU6_9GAMM</name>
<dbReference type="PROSITE" id="PS50890">
    <property type="entry name" value="PUA"/>
    <property type="match status" value="1"/>
</dbReference>
<sequence>MSRSEFCQASRIVIKIGSSMLTDGGRGLNTEAIGSWVAQMAALKRQGLDVVLVASGSVAEGMSRLKLKSRPKTLHELQAAASVGQMGLIRRFEDEFQVHGLLAAQVLLTHDDLSDRQRYLNARSTLLTLLDFGVVPVINENDAVATEEIRFGDNDTLGALVANLVEADLLILLTDQTGLFDANPSLHPDAKLITDISVNAELLDEVAGDSISGLGRGGMFTKVRAARLAARSGAATVIVSGKIPNVINSVFQGEELGTYLIPNIAPLAARKQWLAGQLQIKGSVSLDEGAVKILQSAGKSLLAVGVTSVKGAFKRGDLVSCLDTQGCEIARGLINYGAEDAGTIAGKPSSDFEALLGYADEDELIHRDNLVLV</sequence>
<feature type="binding site" evidence="8">
    <location>
        <position position="55"/>
    </location>
    <ligand>
        <name>substrate</name>
    </ligand>
</feature>
<evidence type="ECO:0000256" key="4">
    <source>
        <dbReference type="ARBA" id="ARBA00022679"/>
    </source>
</evidence>
<keyword evidence="7 8" id="KW-0067">ATP-binding</keyword>
<dbReference type="GO" id="GO:0003723">
    <property type="term" value="F:RNA binding"/>
    <property type="evidence" value="ECO:0007669"/>
    <property type="project" value="InterPro"/>
</dbReference>
<feature type="binding site" evidence="8">
    <location>
        <begin position="174"/>
        <end position="175"/>
    </location>
    <ligand>
        <name>ATP</name>
        <dbReference type="ChEBI" id="CHEBI:30616"/>
    </ligand>
</feature>
<comment type="catalytic activity">
    <reaction evidence="8">
        <text>L-glutamate + ATP = L-glutamyl 5-phosphate + ADP</text>
        <dbReference type="Rhea" id="RHEA:14877"/>
        <dbReference type="ChEBI" id="CHEBI:29985"/>
        <dbReference type="ChEBI" id="CHEBI:30616"/>
        <dbReference type="ChEBI" id="CHEBI:58274"/>
        <dbReference type="ChEBI" id="CHEBI:456216"/>
        <dbReference type="EC" id="2.7.2.11"/>
    </reaction>
</comment>
<dbReference type="InterPro" id="IPR001048">
    <property type="entry name" value="Asp/Glu/Uridylate_kinase"/>
</dbReference>
<feature type="binding site" evidence="8">
    <location>
        <position position="154"/>
    </location>
    <ligand>
        <name>substrate</name>
    </ligand>
</feature>
<dbReference type="AlphaFoldDB" id="A0A975MLU6"/>
<dbReference type="Pfam" id="PF00696">
    <property type="entry name" value="AA_kinase"/>
    <property type="match status" value="1"/>
</dbReference>
<feature type="binding site" evidence="8">
    <location>
        <position position="15"/>
    </location>
    <ligand>
        <name>ATP</name>
        <dbReference type="ChEBI" id="CHEBI:30616"/>
    </ligand>
</feature>
<dbReference type="PANTHER" id="PTHR43654">
    <property type="entry name" value="GLUTAMATE 5-KINASE"/>
    <property type="match status" value="1"/>
</dbReference>
<keyword evidence="11" id="KW-1185">Reference proteome</keyword>
<dbReference type="PIRSF" id="PIRSF000729">
    <property type="entry name" value="GK"/>
    <property type="match status" value="1"/>
</dbReference>
<proteinExistence type="inferred from homology"/>
<dbReference type="GO" id="GO:0055129">
    <property type="term" value="P:L-proline biosynthetic process"/>
    <property type="evidence" value="ECO:0007669"/>
    <property type="project" value="UniProtKB-UniRule"/>
</dbReference>
<dbReference type="InterPro" id="IPR011529">
    <property type="entry name" value="Glu_5kinase"/>
</dbReference>
<evidence type="ECO:0000313" key="11">
    <source>
        <dbReference type="Proteomes" id="UP000676649"/>
    </source>
</evidence>
<gene>
    <name evidence="8" type="primary">proB</name>
    <name evidence="10" type="ORF">KEF85_12690</name>
</gene>
<evidence type="ECO:0000256" key="8">
    <source>
        <dbReference type="HAMAP-Rule" id="MF_00456"/>
    </source>
</evidence>
<evidence type="ECO:0000313" key="10">
    <source>
        <dbReference type="EMBL" id="QWF70195.1"/>
    </source>
</evidence>
<dbReference type="InterPro" id="IPR005715">
    <property type="entry name" value="Glu_5kinase/COase_Synthase"/>
</dbReference>
<keyword evidence="2 8" id="KW-0028">Amino-acid biosynthesis</keyword>
<dbReference type="CDD" id="cd04242">
    <property type="entry name" value="AAK_G5K_ProB"/>
    <property type="match status" value="1"/>
</dbReference>
<dbReference type="InterPro" id="IPR015947">
    <property type="entry name" value="PUA-like_sf"/>
</dbReference>
<dbReference type="Gene3D" id="3.40.1160.10">
    <property type="entry name" value="Acetylglutamate kinase-like"/>
    <property type="match status" value="1"/>
</dbReference>
<dbReference type="RefSeq" id="WP_215581116.1">
    <property type="nucleotide sequence ID" value="NZ_CP073754.1"/>
</dbReference>
<dbReference type="InterPro" id="IPR001057">
    <property type="entry name" value="Glu/AcGlu_kinase"/>
</dbReference>
<dbReference type="SUPFAM" id="SSF88697">
    <property type="entry name" value="PUA domain-like"/>
    <property type="match status" value="1"/>
</dbReference>
<dbReference type="EMBL" id="CP073754">
    <property type="protein sequence ID" value="QWF70195.1"/>
    <property type="molecule type" value="Genomic_DNA"/>
</dbReference>
<keyword evidence="5 8" id="KW-0547">Nucleotide-binding</keyword>
<dbReference type="KEGG" id="mpad:KEF85_12690"/>
<comment type="subcellular location">
    <subcellularLocation>
        <location evidence="8">Cytoplasm</location>
    </subcellularLocation>
</comment>
<dbReference type="FunFam" id="3.40.1160.10:FF:000018">
    <property type="entry name" value="Glutamate 5-kinase"/>
    <property type="match status" value="1"/>
</dbReference>